<dbReference type="InterPro" id="IPR019515">
    <property type="entry name" value="VPS54_N"/>
</dbReference>
<protein>
    <recommendedName>
        <fullName evidence="4">Vacuolar protein sorting-associated protein 54 N-terminal domain-containing protein</fullName>
    </recommendedName>
</protein>
<organism evidence="5 6">
    <name type="scientific">Dendrobium catenatum</name>
    <dbReference type="NCBI Taxonomy" id="906689"/>
    <lineage>
        <taxon>Eukaryota</taxon>
        <taxon>Viridiplantae</taxon>
        <taxon>Streptophyta</taxon>
        <taxon>Embryophyta</taxon>
        <taxon>Tracheophyta</taxon>
        <taxon>Spermatophyta</taxon>
        <taxon>Magnoliopsida</taxon>
        <taxon>Liliopsida</taxon>
        <taxon>Asparagales</taxon>
        <taxon>Orchidaceae</taxon>
        <taxon>Epidendroideae</taxon>
        <taxon>Malaxideae</taxon>
        <taxon>Dendrobiinae</taxon>
        <taxon>Dendrobium</taxon>
    </lineage>
</organism>
<dbReference type="GO" id="GO:0015031">
    <property type="term" value="P:protein transport"/>
    <property type="evidence" value="ECO:0007669"/>
    <property type="project" value="UniProtKB-KW"/>
</dbReference>
<keyword evidence="3" id="KW-0175">Coiled coil</keyword>
<dbReference type="AlphaFoldDB" id="A0A2I0WPZ3"/>
<evidence type="ECO:0000313" key="5">
    <source>
        <dbReference type="EMBL" id="PKU77735.1"/>
    </source>
</evidence>
<feature type="domain" description="Vacuolar protein sorting-associated protein 54 N-terminal" evidence="4">
    <location>
        <begin position="96"/>
        <end position="135"/>
    </location>
</feature>
<evidence type="ECO:0000313" key="6">
    <source>
        <dbReference type="Proteomes" id="UP000233837"/>
    </source>
</evidence>
<proteinExistence type="predicted"/>
<dbReference type="STRING" id="906689.A0A2I0WPZ3"/>
<dbReference type="Proteomes" id="UP000233837">
    <property type="component" value="Unassembled WGS sequence"/>
</dbReference>
<keyword evidence="6" id="KW-1185">Reference proteome</keyword>
<evidence type="ECO:0000259" key="4">
    <source>
        <dbReference type="Pfam" id="PF10475"/>
    </source>
</evidence>
<reference evidence="5 6" key="1">
    <citation type="journal article" date="2016" name="Sci. Rep.">
        <title>The Dendrobium catenatum Lindl. genome sequence provides insights into polysaccharide synthase, floral development and adaptive evolution.</title>
        <authorList>
            <person name="Zhang G.Q."/>
            <person name="Xu Q."/>
            <person name="Bian C."/>
            <person name="Tsai W.C."/>
            <person name="Yeh C.M."/>
            <person name="Liu K.W."/>
            <person name="Yoshida K."/>
            <person name="Zhang L.S."/>
            <person name="Chang S.B."/>
            <person name="Chen F."/>
            <person name="Shi Y."/>
            <person name="Su Y.Y."/>
            <person name="Zhang Y.Q."/>
            <person name="Chen L.J."/>
            <person name="Yin Y."/>
            <person name="Lin M."/>
            <person name="Huang H."/>
            <person name="Deng H."/>
            <person name="Wang Z.W."/>
            <person name="Zhu S.L."/>
            <person name="Zhao X."/>
            <person name="Deng C."/>
            <person name="Niu S.C."/>
            <person name="Huang J."/>
            <person name="Wang M."/>
            <person name="Liu G.H."/>
            <person name="Yang H.J."/>
            <person name="Xiao X.J."/>
            <person name="Hsiao Y.Y."/>
            <person name="Wu W.L."/>
            <person name="Chen Y.Y."/>
            <person name="Mitsuda N."/>
            <person name="Ohme-Takagi M."/>
            <person name="Luo Y.B."/>
            <person name="Van de Peer Y."/>
            <person name="Liu Z.J."/>
        </authorList>
    </citation>
    <scope>NUCLEOTIDE SEQUENCE [LARGE SCALE GENOMIC DNA]</scope>
    <source>
        <tissue evidence="5">The whole plant</tissue>
    </source>
</reference>
<keyword evidence="1" id="KW-0813">Transport</keyword>
<keyword evidence="2" id="KW-0653">Protein transport</keyword>
<sequence>MGSWVSCGIPGKKLQLNREIEEVEDYILKNRKEQRRVERRLVFALNEPFMMIDLPHELELRLADGFDFLFRFGDICNQLQVNINEESIRRLALPSKVIDAYALVGDITGFAEKIQSFFMQELLSETYTLLKDIVIEVTFKKLLGVVIKFLEIFKCILVYVYINKLRSIVVFDFHVKRGSPLMS</sequence>
<dbReference type="EMBL" id="KZ502486">
    <property type="protein sequence ID" value="PKU77735.1"/>
    <property type="molecule type" value="Genomic_DNA"/>
</dbReference>
<accession>A0A2I0WPZ3</accession>
<evidence type="ECO:0000256" key="1">
    <source>
        <dbReference type="ARBA" id="ARBA00022448"/>
    </source>
</evidence>
<gene>
    <name evidence="5" type="ORF">MA16_Dca005567</name>
</gene>
<name>A0A2I0WPZ3_9ASPA</name>
<reference evidence="5 6" key="2">
    <citation type="journal article" date="2017" name="Nature">
        <title>The Apostasia genome and the evolution of orchids.</title>
        <authorList>
            <person name="Zhang G.Q."/>
            <person name="Liu K.W."/>
            <person name="Li Z."/>
            <person name="Lohaus R."/>
            <person name="Hsiao Y.Y."/>
            <person name="Niu S.C."/>
            <person name="Wang J.Y."/>
            <person name="Lin Y.C."/>
            <person name="Xu Q."/>
            <person name="Chen L.J."/>
            <person name="Yoshida K."/>
            <person name="Fujiwara S."/>
            <person name="Wang Z.W."/>
            <person name="Zhang Y.Q."/>
            <person name="Mitsuda N."/>
            <person name="Wang M."/>
            <person name="Liu G.H."/>
            <person name="Pecoraro L."/>
            <person name="Huang H.X."/>
            <person name="Xiao X.J."/>
            <person name="Lin M."/>
            <person name="Wu X.Y."/>
            <person name="Wu W.L."/>
            <person name="Chen Y.Y."/>
            <person name="Chang S.B."/>
            <person name="Sakamoto S."/>
            <person name="Ohme-Takagi M."/>
            <person name="Yagi M."/>
            <person name="Zeng S.J."/>
            <person name="Shen C.Y."/>
            <person name="Yeh C.M."/>
            <person name="Luo Y.B."/>
            <person name="Tsai W.C."/>
            <person name="Van de Peer Y."/>
            <person name="Liu Z.J."/>
        </authorList>
    </citation>
    <scope>NUCLEOTIDE SEQUENCE [LARGE SCALE GENOMIC DNA]</scope>
    <source>
        <tissue evidence="5">The whole plant</tissue>
    </source>
</reference>
<evidence type="ECO:0000256" key="3">
    <source>
        <dbReference type="ARBA" id="ARBA00023054"/>
    </source>
</evidence>
<evidence type="ECO:0000256" key="2">
    <source>
        <dbReference type="ARBA" id="ARBA00022927"/>
    </source>
</evidence>
<dbReference type="Pfam" id="PF10475">
    <property type="entry name" value="Vps54_N"/>
    <property type="match status" value="1"/>
</dbReference>